<name>A0A9P4JC15_9PEZI</name>
<comment type="caution">
    <text evidence="1">The sequence shown here is derived from an EMBL/GenBank/DDBJ whole genome shotgun (WGS) entry which is preliminary data.</text>
</comment>
<reference evidence="1" key="1">
    <citation type="journal article" date="2020" name="Stud. Mycol.">
        <title>101 Dothideomycetes genomes: a test case for predicting lifestyles and emergence of pathogens.</title>
        <authorList>
            <person name="Haridas S."/>
            <person name="Albert R."/>
            <person name="Binder M."/>
            <person name="Bloem J."/>
            <person name="Labutti K."/>
            <person name="Salamov A."/>
            <person name="Andreopoulos B."/>
            <person name="Baker S."/>
            <person name="Barry K."/>
            <person name="Bills G."/>
            <person name="Bluhm B."/>
            <person name="Cannon C."/>
            <person name="Castanera R."/>
            <person name="Culley D."/>
            <person name="Daum C."/>
            <person name="Ezra D."/>
            <person name="Gonzalez J."/>
            <person name="Henrissat B."/>
            <person name="Kuo A."/>
            <person name="Liang C."/>
            <person name="Lipzen A."/>
            <person name="Lutzoni F."/>
            <person name="Magnuson J."/>
            <person name="Mondo S."/>
            <person name="Nolan M."/>
            <person name="Ohm R."/>
            <person name="Pangilinan J."/>
            <person name="Park H.-J."/>
            <person name="Ramirez L."/>
            <person name="Alfaro M."/>
            <person name="Sun H."/>
            <person name="Tritt A."/>
            <person name="Yoshinaga Y."/>
            <person name="Zwiers L.-H."/>
            <person name="Turgeon B."/>
            <person name="Goodwin S."/>
            <person name="Spatafora J."/>
            <person name="Crous P."/>
            <person name="Grigoriev I."/>
        </authorList>
    </citation>
    <scope>NUCLEOTIDE SEQUENCE</scope>
    <source>
        <strain evidence="1">CBS 260.36</strain>
    </source>
</reference>
<sequence length="90" mass="10125">MDRLKFALHLSRRRSSIPLRLACAWWLLAARLDLSFVPIGPRFPTSRHHSSYIPSSARFAPAPASSFDWSAALSFLTHARAFTPSYPVRG</sequence>
<gene>
    <name evidence="1" type="ORF">K461DRAFT_274078</name>
</gene>
<keyword evidence="2" id="KW-1185">Reference proteome</keyword>
<dbReference type="EMBL" id="ML996081">
    <property type="protein sequence ID" value="KAF2157850.1"/>
    <property type="molecule type" value="Genomic_DNA"/>
</dbReference>
<organism evidence="1 2">
    <name type="scientific">Myriangium duriaei CBS 260.36</name>
    <dbReference type="NCBI Taxonomy" id="1168546"/>
    <lineage>
        <taxon>Eukaryota</taxon>
        <taxon>Fungi</taxon>
        <taxon>Dikarya</taxon>
        <taxon>Ascomycota</taxon>
        <taxon>Pezizomycotina</taxon>
        <taxon>Dothideomycetes</taxon>
        <taxon>Dothideomycetidae</taxon>
        <taxon>Myriangiales</taxon>
        <taxon>Myriangiaceae</taxon>
        <taxon>Myriangium</taxon>
    </lineage>
</organism>
<proteinExistence type="predicted"/>
<dbReference type="AlphaFoldDB" id="A0A9P4JC15"/>
<evidence type="ECO:0000313" key="2">
    <source>
        <dbReference type="Proteomes" id="UP000799439"/>
    </source>
</evidence>
<evidence type="ECO:0000313" key="1">
    <source>
        <dbReference type="EMBL" id="KAF2157850.1"/>
    </source>
</evidence>
<accession>A0A9P4JC15</accession>
<protein>
    <submittedName>
        <fullName evidence="1">Uncharacterized protein</fullName>
    </submittedName>
</protein>
<dbReference type="Proteomes" id="UP000799439">
    <property type="component" value="Unassembled WGS sequence"/>
</dbReference>